<dbReference type="PANTHER" id="PTHR30154">
    <property type="entry name" value="LEUCINE-RESPONSIVE REGULATORY PROTEIN"/>
    <property type="match status" value="1"/>
</dbReference>
<dbReference type="Gene3D" id="3.30.70.920">
    <property type="match status" value="1"/>
</dbReference>
<evidence type="ECO:0000313" key="6">
    <source>
        <dbReference type="Proteomes" id="UP000592216"/>
    </source>
</evidence>
<evidence type="ECO:0000256" key="3">
    <source>
        <dbReference type="ARBA" id="ARBA00023163"/>
    </source>
</evidence>
<keyword evidence="1" id="KW-0805">Transcription regulation</keyword>
<evidence type="ECO:0000259" key="4">
    <source>
        <dbReference type="PROSITE" id="PS50956"/>
    </source>
</evidence>
<name>A0A850Q4I6_9RHOB</name>
<reference evidence="5 6" key="1">
    <citation type="submission" date="2020-04" db="EMBL/GenBank/DDBJ databases">
        <title>Donghicola sp., a member of the Rhodobacteraceae family isolated from mangrove forest in Thailand.</title>
        <authorList>
            <person name="Charoenyingcharoen P."/>
            <person name="Yukphan P."/>
        </authorList>
    </citation>
    <scope>NUCLEOTIDE SEQUENCE [LARGE SCALE GENOMIC DNA]</scope>
    <source>
        <strain evidence="5 6">B5-SW-15</strain>
    </source>
</reference>
<dbReference type="InterPro" id="IPR036388">
    <property type="entry name" value="WH-like_DNA-bd_sf"/>
</dbReference>
<dbReference type="Pfam" id="PF13412">
    <property type="entry name" value="HTH_24"/>
    <property type="match status" value="1"/>
</dbReference>
<dbReference type="InterPro" id="IPR000485">
    <property type="entry name" value="AsnC-type_HTH_dom"/>
</dbReference>
<dbReference type="InterPro" id="IPR036390">
    <property type="entry name" value="WH_DNA-bd_sf"/>
</dbReference>
<dbReference type="SUPFAM" id="SSF54909">
    <property type="entry name" value="Dimeric alpha+beta barrel"/>
    <property type="match status" value="1"/>
</dbReference>
<dbReference type="EMBL" id="JABCJE010000002">
    <property type="protein sequence ID" value="NVO22962.1"/>
    <property type="molecule type" value="Genomic_DNA"/>
</dbReference>
<comment type="caution">
    <text evidence="5">The sequence shown here is derived from an EMBL/GenBank/DDBJ whole genome shotgun (WGS) entry which is preliminary data.</text>
</comment>
<evidence type="ECO:0000256" key="1">
    <source>
        <dbReference type="ARBA" id="ARBA00023015"/>
    </source>
</evidence>
<dbReference type="SUPFAM" id="SSF46785">
    <property type="entry name" value="Winged helix' DNA-binding domain"/>
    <property type="match status" value="1"/>
</dbReference>
<dbReference type="SMART" id="SM00344">
    <property type="entry name" value="HTH_ASNC"/>
    <property type="match status" value="1"/>
</dbReference>
<dbReference type="InterPro" id="IPR011008">
    <property type="entry name" value="Dimeric_a/b-barrel"/>
</dbReference>
<accession>A0A850Q4I6</accession>
<feature type="domain" description="HTH asnC-type" evidence="4">
    <location>
        <begin position="9"/>
        <end position="63"/>
    </location>
</feature>
<keyword evidence="2" id="KW-0238">DNA-binding</keyword>
<keyword evidence="3" id="KW-0804">Transcription</keyword>
<dbReference type="GO" id="GO:0043565">
    <property type="term" value="F:sequence-specific DNA binding"/>
    <property type="evidence" value="ECO:0007669"/>
    <property type="project" value="InterPro"/>
</dbReference>
<dbReference type="Gene3D" id="1.10.10.10">
    <property type="entry name" value="Winged helix-like DNA-binding domain superfamily/Winged helix DNA-binding domain"/>
    <property type="match status" value="1"/>
</dbReference>
<proteinExistence type="predicted"/>
<dbReference type="InterPro" id="IPR019888">
    <property type="entry name" value="Tscrpt_reg_AsnC-like"/>
</dbReference>
<dbReference type="Proteomes" id="UP000592216">
    <property type="component" value="Unassembled WGS sequence"/>
</dbReference>
<sequence>MTDQIAHQLDQIDLSLIAELRRDGRASLSELAQILGIARATVRLRLEKLQERGVIRGFSVVLSGDGHKAPVRGLVMVGIEGRGADRIVRHLRGIPEVEAVHTTIGRWDLILEVGAQSLATLDEVLAKIRSLEGVTTSETHLLMTSKR</sequence>
<dbReference type="AlphaFoldDB" id="A0A850Q4I6"/>
<evidence type="ECO:0000256" key="2">
    <source>
        <dbReference type="ARBA" id="ARBA00023125"/>
    </source>
</evidence>
<dbReference type="PROSITE" id="PS50956">
    <property type="entry name" value="HTH_ASNC_2"/>
    <property type="match status" value="1"/>
</dbReference>
<dbReference type="PRINTS" id="PR00033">
    <property type="entry name" value="HTHASNC"/>
</dbReference>
<organism evidence="5 6">
    <name type="scientific">Donghicola mangrovi</name>
    <dbReference type="NCBI Taxonomy" id="2729614"/>
    <lineage>
        <taxon>Bacteria</taxon>
        <taxon>Pseudomonadati</taxon>
        <taxon>Pseudomonadota</taxon>
        <taxon>Alphaproteobacteria</taxon>
        <taxon>Rhodobacterales</taxon>
        <taxon>Roseobacteraceae</taxon>
        <taxon>Donghicola</taxon>
    </lineage>
</organism>
<dbReference type="GO" id="GO:0005829">
    <property type="term" value="C:cytosol"/>
    <property type="evidence" value="ECO:0007669"/>
    <property type="project" value="TreeGrafter"/>
</dbReference>
<dbReference type="InterPro" id="IPR019887">
    <property type="entry name" value="Tscrpt_reg_AsnC/Lrp_C"/>
</dbReference>
<dbReference type="GO" id="GO:0043200">
    <property type="term" value="P:response to amino acid"/>
    <property type="evidence" value="ECO:0007669"/>
    <property type="project" value="TreeGrafter"/>
</dbReference>
<protein>
    <submittedName>
        <fullName evidence="5">Lrp/AsnC family transcriptional regulator</fullName>
    </submittedName>
</protein>
<gene>
    <name evidence="5" type="ORF">HJ536_06275</name>
</gene>
<dbReference type="PANTHER" id="PTHR30154:SF34">
    <property type="entry name" value="TRANSCRIPTIONAL REGULATOR AZLB"/>
    <property type="match status" value="1"/>
</dbReference>
<dbReference type="Pfam" id="PF01037">
    <property type="entry name" value="AsnC_trans_reg"/>
    <property type="match status" value="1"/>
</dbReference>
<evidence type="ECO:0000313" key="5">
    <source>
        <dbReference type="EMBL" id="NVO22962.1"/>
    </source>
</evidence>